<feature type="domain" description="BD-FAE-like" evidence="3">
    <location>
        <begin position="62"/>
        <end position="173"/>
    </location>
</feature>
<organism evidence="4 5">
    <name type="scientific">Mucilaginibacter glaciei</name>
    <dbReference type="NCBI Taxonomy" id="2772109"/>
    <lineage>
        <taxon>Bacteria</taxon>
        <taxon>Pseudomonadati</taxon>
        <taxon>Bacteroidota</taxon>
        <taxon>Sphingobacteriia</taxon>
        <taxon>Sphingobacteriales</taxon>
        <taxon>Sphingobacteriaceae</taxon>
        <taxon>Mucilaginibacter</taxon>
    </lineage>
</organism>
<accession>A0A926NJZ0</accession>
<gene>
    <name evidence="4" type="ORF">IDJ76_05875</name>
</gene>
<dbReference type="RefSeq" id="WP_191161726.1">
    <property type="nucleotide sequence ID" value="NZ_JACWMX010000002.1"/>
</dbReference>
<evidence type="ECO:0000256" key="1">
    <source>
        <dbReference type="ARBA" id="ARBA00022801"/>
    </source>
</evidence>
<name>A0A926NJZ0_9SPHI</name>
<evidence type="ECO:0000313" key="4">
    <source>
        <dbReference type="EMBL" id="MBD1392616.1"/>
    </source>
</evidence>
<dbReference type="PANTHER" id="PTHR48081">
    <property type="entry name" value="AB HYDROLASE SUPERFAMILY PROTEIN C4A8.06C"/>
    <property type="match status" value="1"/>
</dbReference>
<feature type="chain" id="PRO_5037564067" evidence="2">
    <location>
        <begin position="24"/>
        <end position="291"/>
    </location>
</feature>
<sequence>MKTVKFFSIALTSLLVHSFAANAQTVIPLWAKGAPGFESRRNEPEQAKDYWVKNIHNPSLTVYPAPADKATGAAIVVCPGGGHRLLVYNAEGVIPAKFLNSLGITVFVLKYRLGRDTLSPYKIDVHAKADGYRAMRLVHSRAAEFGIDTNRIGLMGFSAGGEVVDMIAFKDTKGNPSAADPIDRASAKPNFIIQVYPGPGYMPEVIPADAPPAFLVAANDDVCCSPPLIQLLQKYRDAKVPVEMHLYARGDHAFNMGTNRKLVSINNWPQRLADWLQDSHILKPELRKVLH</sequence>
<keyword evidence="5" id="KW-1185">Reference proteome</keyword>
<dbReference type="AlphaFoldDB" id="A0A926NJZ0"/>
<evidence type="ECO:0000313" key="5">
    <source>
        <dbReference type="Proteomes" id="UP000619078"/>
    </source>
</evidence>
<evidence type="ECO:0000256" key="2">
    <source>
        <dbReference type="SAM" id="SignalP"/>
    </source>
</evidence>
<proteinExistence type="predicted"/>
<comment type="caution">
    <text evidence="4">The sequence shown here is derived from an EMBL/GenBank/DDBJ whole genome shotgun (WGS) entry which is preliminary data.</text>
</comment>
<dbReference type="EMBL" id="JACWMX010000002">
    <property type="protein sequence ID" value="MBD1392616.1"/>
    <property type="molecule type" value="Genomic_DNA"/>
</dbReference>
<feature type="signal peptide" evidence="2">
    <location>
        <begin position="1"/>
        <end position="23"/>
    </location>
</feature>
<dbReference type="Proteomes" id="UP000619078">
    <property type="component" value="Unassembled WGS sequence"/>
</dbReference>
<protein>
    <submittedName>
        <fullName evidence="4">Alpha/beta hydrolase</fullName>
    </submittedName>
</protein>
<keyword evidence="2" id="KW-0732">Signal</keyword>
<reference evidence="4" key="1">
    <citation type="submission" date="2020-09" db="EMBL/GenBank/DDBJ databases">
        <title>Novel species of Mucilaginibacter isolated from a glacier on the Tibetan Plateau.</title>
        <authorList>
            <person name="Liu Q."/>
            <person name="Xin Y.-H."/>
        </authorList>
    </citation>
    <scope>NUCLEOTIDE SEQUENCE</scope>
    <source>
        <strain evidence="4">ZB1P21</strain>
    </source>
</reference>
<evidence type="ECO:0000259" key="3">
    <source>
        <dbReference type="Pfam" id="PF20434"/>
    </source>
</evidence>
<dbReference type="PANTHER" id="PTHR48081:SF6">
    <property type="entry name" value="PEPTIDASE S9 PROLYL OLIGOPEPTIDASE CATALYTIC DOMAIN-CONTAINING PROTEIN"/>
    <property type="match status" value="1"/>
</dbReference>
<dbReference type="Gene3D" id="3.40.50.1820">
    <property type="entry name" value="alpha/beta hydrolase"/>
    <property type="match status" value="1"/>
</dbReference>
<keyword evidence="1 4" id="KW-0378">Hydrolase</keyword>
<dbReference type="InterPro" id="IPR049492">
    <property type="entry name" value="BD-FAE-like_dom"/>
</dbReference>
<dbReference type="InterPro" id="IPR029058">
    <property type="entry name" value="AB_hydrolase_fold"/>
</dbReference>
<dbReference type="Pfam" id="PF20434">
    <property type="entry name" value="BD-FAE"/>
    <property type="match status" value="1"/>
</dbReference>
<dbReference type="SUPFAM" id="SSF53474">
    <property type="entry name" value="alpha/beta-Hydrolases"/>
    <property type="match status" value="1"/>
</dbReference>
<dbReference type="InterPro" id="IPR050300">
    <property type="entry name" value="GDXG_lipolytic_enzyme"/>
</dbReference>
<dbReference type="GO" id="GO:0016787">
    <property type="term" value="F:hydrolase activity"/>
    <property type="evidence" value="ECO:0007669"/>
    <property type="project" value="UniProtKB-KW"/>
</dbReference>